<evidence type="ECO:0000256" key="3">
    <source>
        <dbReference type="ARBA" id="ARBA00022786"/>
    </source>
</evidence>
<dbReference type="Gene3D" id="3.30.710.10">
    <property type="entry name" value="Potassium Channel Kv1.1, Chain A"/>
    <property type="match status" value="1"/>
</dbReference>
<dbReference type="PANTHER" id="PTHR11165">
    <property type="entry name" value="SKP1"/>
    <property type="match status" value="1"/>
</dbReference>
<dbReference type="AlphaFoldDB" id="A0A445B818"/>
<proteinExistence type="inferred from homology"/>
<protein>
    <recommendedName>
        <fullName evidence="6">SKP1 component POZ domain-containing protein</fullName>
    </recommendedName>
</protein>
<comment type="similarity">
    <text evidence="2">Belongs to the SKP1 family.</text>
</comment>
<dbReference type="InterPro" id="IPR016897">
    <property type="entry name" value="SKP1"/>
</dbReference>
<evidence type="ECO:0000256" key="1">
    <source>
        <dbReference type="ARBA" id="ARBA00004906"/>
    </source>
</evidence>
<comment type="caution">
    <text evidence="4">The sequence shown here is derived from an EMBL/GenBank/DDBJ whole genome shotgun (WGS) entry which is preliminary data.</text>
</comment>
<evidence type="ECO:0008006" key="6">
    <source>
        <dbReference type="Google" id="ProtNLM"/>
    </source>
</evidence>
<sequence length="220" mass="25478">MASSTISSNDLHFTCLVPKMETKLRKEIYLKPFDYTWRETIRLRSSNKEVLYIDKSLAESEHEVLKAIIDLLNEMHDELEVPTNVVSAEVLKKVILFLEKKLDFQHVVKVYDKVVDGYKSWSKYFINCNTNILPELYKAAKELRISSLLALTNKKAAKKLLIPTTELKGLNDCLSRQMFNYFICVASDKTHKETILTELDNICDDSTRDSDMVVAYKDLR</sequence>
<dbReference type="InterPro" id="IPR001232">
    <property type="entry name" value="SKP1-like"/>
</dbReference>
<dbReference type="InterPro" id="IPR011333">
    <property type="entry name" value="SKP1/BTB/POZ_sf"/>
</dbReference>
<dbReference type="GO" id="GO:0006511">
    <property type="term" value="P:ubiquitin-dependent protein catabolic process"/>
    <property type="evidence" value="ECO:0007669"/>
    <property type="project" value="InterPro"/>
</dbReference>
<dbReference type="InterPro" id="IPR036296">
    <property type="entry name" value="SKP1-like_dim_sf"/>
</dbReference>
<organism evidence="4 5">
    <name type="scientific">Arachis hypogaea</name>
    <name type="common">Peanut</name>
    <dbReference type="NCBI Taxonomy" id="3818"/>
    <lineage>
        <taxon>Eukaryota</taxon>
        <taxon>Viridiplantae</taxon>
        <taxon>Streptophyta</taxon>
        <taxon>Embryophyta</taxon>
        <taxon>Tracheophyta</taxon>
        <taxon>Spermatophyta</taxon>
        <taxon>Magnoliopsida</taxon>
        <taxon>eudicotyledons</taxon>
        <taxon>Gunneridae</taxon>
        <taxon>Pentapetalae</taxon>
        <taxon>rosids</taxon>
        <taxon>fabids</taxon>
        <taxon>Fabales</taxon>
        <taxon>Fabaceae</taxon>
        <taxon>Papilionoideae</taxon>
        <taxon>50 kb inversion clade</taxon>
        <taxon>dalbergioids sensu lato</taxon>
        <taxon>Dalbergieae</taxon>
        <taxon>Pterocarpus clade</taxon>
        <taxon>Arachis</taxon>
    </lineage>
</organism>
<evidence type="ECO:0000313" key="5">
    <source>
        <dbReference type="Proteomes" id="UP000289738"/>
    </source>
</evidence>
<dbReference type="SMART" id="SM00512">
    <property type="entry name" value="Skp1"/>
    <property type="match status" value="1"/>
</dbReference>
<dbReference type="EMBL" id="SDMP01000010">
    <property type="protein sequence ID" value="RYR34812.1"/>
    <property type="molecule type" value="Genomic_DNA"/>
</dbReference>
<dbReference type="GO" id="GO:0009867">
    <property type="term" value="P:jasmonic acid mediated signaling pathway"/>
    <property type="evidence" value="ECO:0007669"/>
    <property type="project" value="UniProtKB-ARBA"/>
</dbReference>
<dbReference type="Proteomes" id="UP000289738">
    <property type="component" value="Chromosome A10"/>
</dbReference>
<dbReference type="SUPFAM" id="SSF81382">
    <property type="entry name" value="Skp1 dimerisation domain-like"/>
    <property type="match status" value="1"/>
</dbReference>
<gene>
    <name evidence="4" type="ORF">Ahy_A10g049854</name>
</gene>
<comment type="pathway">
    <text evidence="1">Protein modification; protein ubiquitination.</text>
</comment>
<keyword evidence="5" id="KW-1185">Reference proteome</keyword>
<name>A0A445B818_ARAHY</name>
<evidence type="ECO:0000313" key="4">
    <source>
        <dbReference type="EMBL" id="RYR34812.1"/>
    </source>
</evidence>
<accession>A0A445B818</accession>
<keyword evidence="3" id="KW-0833">Ubl conjugation pathway</keyword>
<reference evidence="4 5" key="1">
    <citation type="submission" date="2019-01" db="EMBL/GenBank/DDBJ databases">
        <title>Sequencing of cultivated peanut Arachis hypogaea provides insights into genome evolution and oil improvement.</title>
        <authorList>
            <person name="Chen X."/>
        </authorList>
    </citation>
    <scope>NUCLEOTIDE SEQUENCE [LARGE SCALE GENOMIC DNA]</scope>
    <source>
        <strain evidence="5">cv. Fuhuasheng</strain>
        <tissue evidence="4">Leaves</tissue>
    </source>
</reference>
<evidence type="ECO:0000256" key="2">
    <source>
        <dbReference type="ARBA" id="ARBA00009993"/>
    </source>
</evidence>